<gene>
    <name evidence="1" type="ORF">FGG08_006719</name>
</gene>
<dbReference type="OrthoDB" id="2544694at2759"/>
<proteinExistence type="predicted"/>
<organism evidence="1 2">
    <name type="scientific">Glutinoglossum americanum</name>
    <dbReference type="NCBI Taxonomy" id="1670608"/>
    <lineage>
        <taxon>Eukaryota</taxon>
        <taxon>Fungi</taxon>
        <taxon>Dikarya</taxon>
        <taxon>Ascomycota</taxon>
        <taxon>Pezizomycotina</taxon>
        <taxon>Geoglossomycetes</taxon>
        <taxon>Geoglossales</taxon>
        <taxon>Geoglossaceae</taxon>
        <taxon>Glutinoglossum</taxon>
    </lineage>
</organism>
<protein>
    <submittedName>
        <fullName evidence="1">Uncharacterized protein</fullName>
    </submittedName>
</protein>
<sequence length="121" mass="13055">MSGFPALQHALTLQIILDHPLAVGASYNQKASLFLLQLRAACLTDGKSGNVGNVSRGAPLQVIVRITPVPVFYTITFKGGSLKSEPGFSPTIDAEFVFGVDFFRADPSQKHVRLDVKSLLK</sequence>
<name>A0A9P8I4R6_9PEZI</name>
<keyword evidence="2" id="KW-1185">Reference proteome</keyword>
<reference evidence="1" key="1">
    <citation type="submission" date="2021-03" db="EMBL/GenBank/DDBJ databases">
        <title>Comparative genomics and phylogenomic investigation of the class Geoglossomycetes provide insights into ecological specialization and systematics.</title>
        <authorList>
            <person name="Melie T."/>
            <person name="Pirro S."/>
            <person name="Miller A.N."/>
            <person name="Quandt A."/>
        </authorList>
    </citation>
    <scope>NUCLEOTIDE SEQUENCE</scope>
    <source>
        <strain evidence="1">GBOQ0MN5Z8</strain>
    </source>
</reference>
<comment type="caution">
    <text evidence="1">The sequence shown here is derived from an EMBL/GenBank/DDBJ whole genome shotgun (WGS) entry which is preliminary data.</text>
</comment>
<dbReference type="EMBL" id="JAGHQL010000207">
    <property type="protein sequence ID" value="KAH0536420.1"/>
    <property type="molecule type" value="Genomic_DNA"/>
</dbReference>
<evidence type="ECO:0000313" key="1">
    <source>
        <dbReference type="EMBL" id="KAH0536420.1"/>
    </source>
</evidence>
<dbReference type="AlphaFoldDB" id="A0A9P8I4R6"/>
<dbReference type="Proteomes" id="UP000698800">
    <property type="component" value="Unassembled WGS sequence"/>
</dbReference>
<accession>A0A9P8I4R6</accession>
<evidence type="ECO:0000313" key="2">
    <source>
        <dbReference type="Proteomes" id="UP000698800"/>
    </source>
</evidence>
<dbReference type="Pfam" id="PF11578">
    <property type="entry name" value="DUF3237"/>
    <property type="match status" value="1"/>
</dbReference>